<keyword evidence="3" id="KW-1185">Reference proteome</keyword>
<dbReference type="Proteomes" id="UP000257109">
    <property type="component" value="Unassembled WGS sequence"/>
</dbReference>
<gene>
    <name evidence="2" type="ORF">CR513_30727</name>
</gene>
<comment type="caution">
    <text evidence="2">The sequence shown here is derived from an EMBL/GenBank/DDBJ whole genome shotgun (WGS) entry which is preliminary data.</text>
</comment>
<evidence type="ECO:0000256" key="1">
    <source>
        <dbReference type="SAM" id="MobiDB-lite"/>
    </source>
</evidence>
<dbReference type="EMBL" id="QJKJ01006134">
    <property type="protein sequence ID" value="RDX87763.1"/>
    <property type="molecule type" value="Genomic_DNA"/>
</dbReference>
<protein>
    <submittedName>
        <fullName evidence="2">Uncharacterized protein</fullName>
    </submittedName>
</protein>
<reference evidence="2" key="1">
    <citation type="submission" date="2018-05" db="EMBL/GenBank/DDBJ databases">
        <title>Draft genome of Mucuna pruriens seed.</title>
        <authorList>
            <person name="Nnadi N.E."/>
            <person name="Vos R."/>
            <person name="Hasami M.H."/>
            <person name="Devisetty U.K."/>
            <person name="Aguiy J.C."/>
        </authorList>
    </citation>
    <scope>NUCLEOTIDE SEQUENCE [LARGE SCALE GENOMIC DNA]</scope>
    <source>
        <strain evidence="2">JCA_2017</strain>
    </source>
</reference>
<proteinExistence type="predicted"/>
<evidence type="ECO:0000313" key="3">
    <source>
        <dbReference type="Proteomes" id="UP000257109"/>
    </source>
</evidence>
<dbReference type="PANTHER" id="PTHR37173">
    <property type="entry name" value="HYDROXYPROLINE-RICH GLYCOPROTEIN FAMILY PROTEIN"/>
    <property type="match status" value="1"/>
</dbReference>
<name>A0A371GBL7_MUCPR</name>
<dbReference type="AlphaFoldDB" id="A0A371GBL7"/>
<dbReference type="PANTHER" id="PTHR37173:SF1">
    <property type="entry name" value="PROLINE-RICH FAMILY PROTEIN"/>
    <property type="match status" value="1"/>
</dbReference>
<organism evidence="2 3">
    <name type="scientific">Mucuna pruriens</name>
    <name type="common">Velvet bean</name>
    <name type="synonym">Dolichos pruriens</name>
    <dbReference type="NCBI Taxonomy" id="157652"/>
    <lineage>
        <taxon>Eukaryota</taxon>
        <taxon>Viridiplantae</taxon>
        <taxon>Streptophyta</taxon>
        <taxon>Embryophyta</taxon>
        <taxon>Tracheophyta</taxon>
        <taxon>Spermatophyta</taxon>
        <taxon>Magnoliopsida</taxon>
        <taxon>eudicotyledons</taxon>
        <taxon>Gunneridae</taxon>
        <taxon>Pentapetalae</taxon>
        <taxon>rosids</taxon>
        <taxon>fabids</taxon>
        <taxon>Fabales</taxon>
        <taxon>Fabaceae</taxon>
        <taxon>Papilionoideae</taxon>
        <taxon>50 kb inversion clade</taxon>
        <taxon>NPAAA clade</taxon>
        <taxon>indigoferoid/millettioid clade</taxon>
        <taxon>Phaseoleae</taxon>
        <taxon>Mucuna</taxon>
    </lineage>
</organism>
<dbReference type="OrthoDB" id="1735564at2759"/>
<accession>A0A371GBL7</accession>
<evidence type="ECO:0000313" key="2">
    <source>
        <dbReference type="EMBL" id="RDX87763.1"/>
    </source>
</evidence>
<feature type="region of interest" description="Disordered" evidence="1">
    <location>
        <begin position="112"/>
        <end position="150"/>
    </location>
</feature>
<feature type="region of interest" description="Disordered" evidence="1">
    <location>
        <begin position="1"/>
        <end position="49"/>
    </location>
</feature>
<sequence length="218" mass="23975">MPLDPAAATNTASRPIPPLPQPHPHHHYPPQQQTLPIRGPNPLLAKPHDPHFVYPFAPKGARGLSAADHAVSTGFPPPSLMYGGGVRGMPLDYLSHALHVTRPLPHVPFPHVGNATTTPTASPPPEKAAARSAVSDINGGKDTSMREKSREDTYIVVRDRKVSPFFSYFTSFALYICLTVVRITEDASLYALCRSWLRNGIHEESQLKHRPRTDDRHG</sequence>
<feature type="non-terminal residue" evidence="2">
    <location>
        <position position="1"/>
    </location>
</feature>